<organism evidence="3 4">
    <name type="scientific">Arthrobacter ginkgonis</name>
    <dbReference type="NCBI Taxonomy" id="1630594"/>
    <lineage>
        <taxon>Bacteria</taxon>
        <taxon>Bacillati</taxon>
        <taxon>Actinomycetota</taxon>
        <taxon>Actinomycetes</taxon>
        <taxon>Micrococcales</taxon>
        <taxon>Micrococcaceae</taxon>
        <taxon>Arthrobacter</taxon>
    </lineage>
</organism>
<dbReference type="PANTHER" id="PTHR35936:SF17">
    <property type="entry name" value="ARGININE-BINDING EXTRACELLULAR PROTEIN ARTP"/>
    <property type="match status" value="1"/>
</dbReference>
<evidence type="ECO:0000256" key="1">
    <source>
        <dbReference type="ARBA" id="ARBA00022729"/>
    </source>
</evidence>
<dbReference type="Gene3D" id="3.40.190.10">
    <property type="entry name" value="Periplasmic binding protein-like II"/>
    <property type="match status" value="2"/>
</dbReference>
<dbReference type="SUPFAM" id="SSF53850">
    <property type="entry name" value="Periplasmic binding protein-like II"/>
    <property type="match status" value="1"/>
</dbReference>
<keyword evidence="4" id="KW-1185">Reference proteome</keyword>
<evidence type="ECO:0000259" key="2">
    <source>
        <dbReference type="SMART" id="SM00062"/>
    </source>
</evidence>
<name>A0ABP7BT92_9MICC</name>
<gene>
    <name evidence="3" type="ORF">GCM10023081_04820</name>
</gene>
<dbReference type="Proteomes" id="UP001500752">
    <property type="component" value="Unassembled WGS sequence"/>
</dbReference>
<dbReference type="InterPro" id="IPR001638">
    <property type="entry name" value="Solute-binding_3/MltF_N"/>
</dbReference>
<sequence>MTKTSKIVLAFLAVLVLAIGGGLLGAGFRGSPAAAAGDAGNGAFIEKIKERGELRVGVAIAPPMTVQQEDGTLGGANLIPLEKLADQLGVKLVPVAAEWKNIVAGLQADRYDFAANLDYTVERSLAIQFTDPVYSYPGAFVVKANSDYVTSNDVLQAGGQIVVAQGAAPAAALEQFTDKIMPMDSYANAVQAVNANRAIAEFADLPTAESQALADDSLKIIVPEPAIFQSSTGYGVPASADQRSLQIVNIAIDRAKSEGVLTKAYAESNYVEADNLGDLRKK</sequence>
<dbReference type="PANTHER" id="PTHR35936">
    <property type="entry name" value="MEMBRANE-BOUND LYTIC MUREIN TRANSGLYCOSYLASE F"/>
    <property type="match status" value="1"/>
</dbReference>
<feature type="domain" description="Solute-binding protein family 3/N-terminal" evidence="2">
    <location>
        <begin position="53"/>
        <end position="269"/>
    </location>
</feature>
<accession>A0ABP7BT92</accession>
<dbReference type="RefSeq" id="WP_345148189.1">
    <property type="nucleotide sequence ID" value="NZ_BAABEO010000006.1"/>
</dbReference>
<dbReference type="Pfam" id="PF00497">
    <property type="entry name" value="SBP_bac_3"/>
    <property type="match status" value="1"/>
</dbReference>
<dbReference type="EMBL" id="BAABEO010000006">
    <property type="protein sequence ID" value="GAA3669409.1"/>
    <property type="molecule type" value="Genomic_DNA"/>
</dbReference>
<evidence type="ECO:0000313" key="4">
    <source>
        <dbReference type="Proteomes" id="UP001500752"/>
    </source>
</evidence>
<protein>
    <submittedName>
        <fullName evidence="3">Transporter substrate-binding domain-containing protein</fullName>
    </submittedName>
</protein>
<reference evidence="4" key="1">
    <citation type="journal article" date="2019" name="Int. J. Syst. Evol. Microbiol.">
        <title>The Global Catalogue of Microorganisms (GCM) 10K type strain sequencing project: providing services to taxonomists for standard genome sequencing and annotation.</title>
        <authorList>
            <consortium name="The Broad Institute Genomics Platform"/>
            <consortium name="The Broad Institute Genome Sequencing Center for Infectious Disease"/>
            <person name="Wu L."/>
            <person name="Ma J."/>
        </authorList>
    </citation>
    <scope>NUCLEOTIDE SEQUENCE [LARGE SCALE GENOMIC DNA]</scope>
    <source>
        <strain evidence="4">JCM 30742</strain>
    </source>
</reference>
<dbReference type="SMART" id="SM00062">
    <property type="entry name" value="PBPb"/>
    <property type="match status" value="1"/>
</dbReference>
<proteinExistence type="predicted"/>
<keyword evidence="1" id="KW-0732">Signal</keyword>
<comment type="caution">
    <text evidence="3">The sequence shown here is derived from an EMBL/GenBank/DDBJ whole genome shotgun (WGS) entry which is preliminary data.</text>
</comment>
<evidence type="ECO:0000313" key="3">
    <source>
        <dbReference type="EMBL" id="GAA3669409.1"/>
    </source>
</evidence>